<dbReference type="Pfam" id="PF07714">
    <property type="entry name" value="PK_Tyr_Ser-Thr"/>
    <property type="match status" value="1"/>
</dbReference>
<proteinExistence type="predicted"/>
<dbReference type="SUPFAM" id="SSF56112">
    <property type="entry name" value="Protein kinase-like (PK-like)"/>
    <property type="match status" value="1"/>
</dbReference>
<dbReference type="InterPro" id="IPR000719">
    <property type="entry name" value="Prot_kinase_dom"/>
</dbReference>
<dbReference type="PANTHER" id="PTHR44329:SF291">
    <property type="entry name" value="PROTEIN KINASE DOMAIN-CONTAINING PROTEIN"/>
    <property type="match status" value="1"/>
</dbReference>
<sequence length="165" mass="18822">MEYLENGNLRDYMRHNHQTITPLLRLRWAREPAEALTVLHTVDVMHCVLSPRNFLLDSDLHLKISDFGGASLCGSEPSATPATRFRHPAYDWNAAPVFGDDIFSLGSLIYFIMTGCYPYEDIPSNEVEKLYELLSKSMCSKGQFPLVHNFMKYNTRLGRNFGASE</sequence>
<organism evidence="2 3">
    <name type="scientific">Polytolypa hystricis (strain UAMH7299)</name>
    <dbReference type="NCBI Taxonomy" id="1447883"/>
    <lineage>
        <taxon>Eukaryota</taxon>
        <taxon>Fungi</taxon>
        <taxon>Dikarya</taxon>
        <taxon>Ascomycota</taxon>
        <taxon>Pezizomycotina</taxon>
        <taxon>Eurotiomycetes</taxon>
        <taxon>Eurotiomycetidae</taxon>
        <taxon>Onygenales</taxon>
        <taxon>Onygenales incertae sedis</taxon>
        <taxon>Polytolypa</taxon>
    </lineage>
</organism>
<dbReference type="InterPro" id="IPR051681">
    <property type="entry name" value="Ser/Thr_Kinases-Pseudokinases"/>
</dbReference>
<dbReference type="OrthoDB" id="1668230at2759"/>
<comment type="caution">
    <text evidence="2">The sequence shown here is derived from an EMBL/GenBank/DDBJ whole genome shotgun (WGS) entry which is preliminary data.</text>
</comment>
<dbReference type="InterPro" id="IPR011009">
    <property type="entry name" value="Kinase-like_dom_sf"/>
</dbReference>
<keyword evidence="3" id="KW-1185">Reference proteome</keyword>
<protein>
    <recommendedName>
        <fullName evidence="1">Protein kinase domain-containing protein</fullName>
    </recommendedName>
</protein>
<evidence type="ECO:0000313" key="3">
    <source>
        <dbReference type="Proteomes" id="UP000224634"/>
    </source>
</evidence>
<dbReference type="PANTHER" id="PTHR44329">
    <property type="entry name" value="SERINE/THREONINE-PROTEIN KINASE TNNI3K-RELATED"/>
    <property type="match status" value="1"/>
</dbReference>
<dbReference type="GO" id="GO:0004674">
    <property type="term" value="F:protein serine/threonine kinase activity"/>
    <property type="evidence" value="ECO:0007669"/>
    <property type="project" value="TreeGrafter"/>
</dbReference>
<dbReference type="GO" id="GO:0005524">
    <property type="term" value="F:ATP binding"/>
    <property type="evidence" value="ECO:0007669"/>
    <property type="project" value="InterPro"/>
</dbReference>
<reference evidence="2 3" key="1">
    <citation type="submission" date="2017-10" db="EMBL/GenBank/DDBJ databases">
        <title>Comparative genomics in systemic dimorphic fungi from Ajellomycetaceae.</title>
        <authorList>
            <person name="Munoz J.F."/>
            <person name="Mcewen J.G."/>
            <person name="Clay O.K."/>
            <person name="Cuomo C.A."/>
        </authorList>
    </citation>
    <scope>NUCLEOTIDE SEQUENCE [LARGE SCALE GENOMIC DNA]</scope>
    <source>
        <strain evidence="2 3">UAMH7299</strain>
    </source>
</reference>
<dbReference type="PROSITE" id="PS50011">
    <property type="entry name" value="PROTEIN_KINASE_DOM"/>
    <property type="match status" value="1"/>
</dbReference>
<dbReference type="InterPro" id="IPR001245">
    <property type="entry name" value="Ser-Thr/Tyr_kinase_cat_dom"/>
</dbReference>
<gene>
    <name evidence="2" type="ORF">AJ80_01993</name>
</gene>
<evidence type="ECO:0000313" key="2">
    <source>
        <dbReference type="EMBL" id="PGH23931.1"/>
    </source>
</evidence>
<dbReference type="AlphaFoldDB" id="A0A2B7YSA8"/>
<accession>A0A2B7YSA8</accession>
<dbReference type="SMART" id="SM00220">
    <property type="entry name" value="S_TKc"/>
    <property type="match status" value="1"/>
</dbReference>
<evidence type="ECO:0000259" key="1">
    <source>
        <dbReference type="PROSITE" id="PS50011"/>
    </source>
</evidence>
<dbReference type="STRING" id="1447883.A0A2B7YSA8"/>
<name>A0A2B7YSA8_POLH7</name>
<dbReference type="Proteomes" id="UP000224634">
    <property type="component" value="Unassembled WGS sequence"/>
</dbReference>
<feature type="domain" description="Protein kinase" evidence="1">
    <location>
        <begin position="1"/>
        <end position="165"/>
    </location>
</feature>
<dbReference type="EMBL" id="PDNA01000018">
    <property type="protein sequence ID" value="PGH23931.1"/>
    <property type="molecule type" value="Genomic_DNA"/>
</dbReference>
<dbReference type="Gene3D" id="1.10.510.10">
    <property type="entry name" value="Transferase(Phosphotransferase) domain 1"/>
    <property type="match status" value="1"/>
</dbReference>